<protein>
    <submittedName>
        <fullName evidence="9">Variant surface glycoprotein</fullName>
    </submittedName>
</protein>
<dbReference type="AlphaFoldDB" id="A0A1V0FZ73"/>
<dbReference type="VEuPathDB" id="TriTrypDB:Tb427_000650900"/>
<dbReference type="GO" id="GO:0042783">
    <property type="term" value="P:symbiont-mediated evasion of host immune response"/>
    <property type="evidence" value="ECO:0007669"/>
    <property type="project" value="InterPro"/>
</dbReference>
<evidence type="ECO:0000256" key="3">
    <source>
        <dbReference type="ARBA" id="ARBA00022622"/>
    </source>
</evidence>
<comment type="subcellular location">
    <subcellularLocation>
        <location evidence="1">Cell membrane</location>
        <topology evidence="1">Lipid-anchor</topology>
        <topology evidence="1">GPI-anchor</topology>
    </subcellularLocation>
</comment>
<dbReference type="Pfam" id="PF00913">
    <property type="entry name" value="Trypan_glycop"/>
    <property type="match status" value="1"/>
</dbReference>
<reference evidence="9" key="1">
    <citation type="submission" date="2016-12" db="EMBL/GenBank/DDBJ databases">
        <title>Extending the VSGnome of Trypanosoma brucei strain TREU927.</title>
        <authorList>
            <person name="Cross G.A."/>
        </authorList>
    </citation>
    <scope>NUCLEOTIDE SEQUENCE</scope>
    <source>
        <strain evidence="9">Tb927.99.2013</strain>
    </source>
</reference>
<dbReference type="GO" id="GO:0005886">
    <property type="term" value="C:plasma membrane"/>
    <property type="evidence" value="ECO:0007669"/>
    <property type="project" value="UniProtKB-SubCell"/>
</dbReference>
<evidence type="ECO:0000313" key="9">
    <source>
        <dbReference type="EMBL" id="ARB50894.1"/>
    </source>
</evidence>
<accession>A0A1V0FZ73</accession>
<keyword evidence="6" id="KW-0449">Lipoprotein</keyword>
<organism evidence="9">
    <name type="scientific">Trypanosoma brucei</name>
    <dbReference type="NCBI Taxonomy" id="5691"/>
    <lineage>
        <taxon>Eukaryota</taxon>
        <taxon>Discoba</taxon>
        <taxon>Euglenozoa</taxon>
        <taxon>Kinetoplastea</taxon>
        <taxon>Metakinetoplastina</taxon>
        <taxon>Trypanosomatida</taxon>
        <taxon>Trypanosomatidae</taxon>
        <taxon>Trypanosoma</taxon>
    </lineage>
</organism>
<sequence>MHMVDGAQHLGFKNTVWKPIYGLSEELGTVAGSNVKAANAILAHLETMRKAALRAEIFVEVNVGTDKAQKGMVVQQYYTRRATKALSKYKSIGLSSHLKAASSAGYLKGRVDEYLNLLQQVSSSANNGCLLSGAAAEQGQKLSGWKIGTTPCALTPPEVTTVTRTTAKLTAKGYENMVHGPGSHPTNTHQGSTTGSLSSAAQGITVFSMAGYIKMPDTAEEVTLETAANLKQGRSTGTQS</sequence>
<dbReference type="EMBL" id="KY404643">
    <property type="protein sequence ID" value="ARB50894.1"/>
    <property type="molecule type" value="Genomic_DNA"/>
</dbReference>
<evidence type="ECO:0000259" key="8">
    <source>
        <dbReference type="Pfam" id="PF00913"/>
    </source>
</evidence>
<dbReference type="InterPro" id="IPR001812">
    <property type="entry name" value="Trypano_VSG_A_N_dom"/>
</dbReference>
<evidence type="ECO:0000256" key="6">
    <source>
        <dbReference type="ARBA" id="ARBA00023288"/>
    </source>
</evidence>
<keyword evidence="5" id="KW-0325">Glycoprotein</keyword>
<dbReference type="SUPFAM" id="SSF58087">
    <property type="entry name" value="Variant surface glycoprotein (N-terminal domain)"/>
    <property type="match status" value="1"/>
</dbReference>
<feature type="domain" description="Trypanosome variant surface glycoprotein A-type N-terminal" evidence="8">
    <location>
        <begin position="4"/>
        <end position="233"/>
    </location>
</feature>
<dbReference type="GO" id="GO:0098552">
    <property type="term" value="C:side of membrane"/>
    <property type="evidence" value="ECO:0007669"/>
    <property type="project" value="UniProtKB-KW"/>
</dbReference>
<name>A0A1V0FZ73_9TRYP</name>
<dbReference type="Gene3D" id="3.90.150.10">
    <property type="entry name" value="Variant Surface Glycoprotein, subunit A domain 1"/>
    <property type="match status" value="1"/>
</dbReference>
<feature type="compositionally biased region" description="Polar residues" evidence="7">
    <location>
        <begin position="184"/>
        <end position="197"/>
    </location>
</feature>
<keyword evidence="2" id="KW-1003">Cell membrane</keyword>
<evidence type="ECO:0000256" key="5">
    <source>
        <dbReference type="ARBA" id="ARBA00023180"/>
    </source>
</evidence>
<keyword evidence="4" id="KW-0472">Membrane</keyword>
<evidence type="ECO:0000256" key="4">
    <source>
        <dbReference type="ARBA" id="ARBA00023136"/>
    </source>
</evidence>
<evidence type="ECO:0000256" key="1">
    <source>
        <dbReference type="ARBA" id="ARBA00004609"/>
    </source>
</evidence>
<proteinExistence type="predicted"/>
<keyword evidence="3" id="KW-0336">GPI-anchor</keyword>
<feature type="region of interest" description="Disordered" evidence="7">
    <location>
        <begin position="178"/>
        <end position="197"/>
    </location>
</feature>
<evidence type="ECO:0000256" key="2">
    <source>
        <dbReference type="ARBA" id="ARBA00022475"/>
    </source>
</evidence>
<evidence type="ECO:0000256" key="7">
    <source>
        <dbReference type="SAM" id="MobiDB-lite"/>
    </source>
</evidence>